<dbReference type="RefSeq" id="WP_394826583.1">
    <property type="nucleotide sequence ID" value="NZ_CP089984.1"/>
</dbReference>
<protein>
    <recommendedName>
        <fullName evidence="4">Outer membrane protein beta-barrel domain-containing protein</fullName>
    </recommendedName>
</protein>
<dbReference type="InterPro" id="IPR036709">
    <property type="entry name" value="Autotransporte_beta_dom_sf"/>
</dbReference>
<dbReference type="EMBL" id="CP089984">
    <property type="protein sequence ID" value="WXB16953.1"/>
    <property type="molecule type" value="Genomic_DNA"/>
</dbReference>
<name>A0ABZ2M1G6_9BACT</name>
<organism evidence="2 3">
    <name type="scientific">Pendulispora albinea</name>
    <dbReference type="NCBI Taxonomy" id="2741071"/>
    <lineage>
        <taxon>Bacteria</taxon>
        <taxon>Pseudomonadati</taxon>
        <taxon>Myxococcota</taxon>
        <taxon>Myxococcia</taxon>
        <taxon>Myxococcales</taxon>
        <taxon>Sorangiineae</taxon>
        <taxon>Pendulisporaceae</taxon>
        <taxon>Pendulispora</taxon>
    </lineage>
</organism>
<evidence type="ECO:0008006" key="4">
    <source>
        <dbReference type="Google" id="ProtNLM"/>
    </source>
</evidence>
<dbReference type="Proteomes" id="UP001370348">
    <property type="component" value="Chromosome"/>
</dbReference>
<evidence type="ECO:0000313" key="3">
    <source>
        <dbReference type="Proteomes" id="UP001370348"/>
    </source>
</evidence>
<gene>
    <name evidence="2" type="ORF">LZC94_06680</name>
</gene>
<evidence type="ECO:0000313" key="2">
    <source>
        <dbReference type="EMBL" id="WXB16953.1"/>
    </source>
</evidence>
<dbReference type="Gene3D" id="2.40.128.130">
    <property type="entry name" value="Autotransporter beta-domain"/>
    <property type="match status" value="1"/>
</dbReference>
<accession>A0ABZ2M1G6</accession>
<feature type="region of interest" description="Disordered" evidence="1">
    <location>
        <begin position="1"/>
        <end position="21"/>
    </location>
</feature>
<keyword evidence="3" id="KW-1185">Reference proteome</keyword>
<reference evidence="2 3" key="1">
    <citation type="submission" date="2021-12" db="EMBL/GenBank/DDBJ databases">
        <title>Discovery of the Pendulisporaceae a myxobacterial family with distinct sporulation behavior and unique specialized metabolism.</title>
        <authorList>
            <person name="Garcia R."/>
            <person name="Popoff A."/>
            <person name="Bader C.D."/>
            <person name="Loehr J."/>
            <person name="Walesch S."/>
            <person name="Walt C."/>
            <person name="Boldt J."/>
            <person name="Bunk B."/>
            <person name="Haeckl F.J.F.P.J."/>
            <person name="Gunesch A.P."/>
            <person name="Birkelbach J."/>
            <person name="Nuebel U."/>
            <person name="Pietschmann T."/>
            <person name="Bach T."/>
            <person name="Mueller R."/>
        </authorList>
    </citation>
    <scope>NUCLEOTIDE SEQUENCE [LARGE SCALE GENOMIC DNA]</scope>
    <source>
        <strain evidence="2 3">MSr11954</strain>
    </source>
</reference>
<proteinExistence type="predicted"/>
<dbReference type="SUPFAM" id="SSF103515">
    <property type="entry name" value="Autotransporter"/>
    <property type="match status" value="1"/>
</dbReference>
<feature type="region of interest" description="Disordered" evidence="1">
    <location>
        <begin position="187"/>
        <end position="207"/>
    </location>
</feature>
<sequence>MILTSSSFASAEDYGGSSWRRSPSVSIALERVGGGSYSKLASSDHDDQSASLSAFGIGSVNVNPYTAPRLGVDYITPVGVTVGGGLGFGRFALSSKSGNRSTDDGSLFIYTLTPRVGYRIPLGPRFDLTPRAGVTLAGGSADAGDHSNESLGVFAVALSGEVAGAIRLTPSFNLLVGAGFDHTVHANSSREWKTTSSGGSTTTKRSEDIKGSLWTAQGWIGIGGYL</sequence>
<evidence type="ECO:0000256" key="1">
    <source>
        <dbReference type="SAM" id="MobiDB-lite"/>
    </source>
</evidence>
<feature type="compositionally biased region" description="Low complexity" evidence="1">
    <location>
        <begin position="194"/>
        <end position="203"/>
    </location>
</feature>